<organism evidence="1 2">
    <name type="scientific">Helianthus annuus</name>
    <name type="common">Common sunflower</name>
    <dbReference type="NCBI Taxonomy" id="4232"/>
    <lineage>
        <taxon>Eukaryota</taxon>
        <taxon>Viridiplantae</taxon>
        <taxon>Streptophyta</taxon>
        <taxon>Embryophyta</taxon>
        <taxon>Tracheophyta</taxon>
        <taxon>Spermatophyta</taxon>
        <taxon>Magnoliopsida</taxon>
        <taxon>eudicotyledons</taxon>
        <taxon>Gunneridae</taxon>
        <taxon>Pentapetalae</taxon>
        <taxon>asterids</taxon>
        <taxon>campanulids</taxon>
        <taxon>Asterales</taxon>
        <taxon>Asteraceae</taxon>
        <taxon>Asteroideae</taxon>
        <taxon>Heliantheae alliance</taxon>
        <taxon>Heliantheae</taxon>
        <taxon>Helianthus</taxon>
    </lineage>
</organism>
<proteinExistence type="predicted"/>
<keyword evidence="2" id="KW-1185">Reference proteome</keyword>
<evidence type="ECO:0000313" key="1">
    <source>
        <dbReference type="EMBL" id="KAF5773245.1"/>
    </source>
</evidence>
<dbReference type="AlphaFoldDB" id="A0A9K3HAR6"/>
<dbReference type="EMBL" id="MNCJ02000328">
    <property type="protein sequence ID" value="KAF5773245.1"/>
    <property type="molecule type" value="Genomic_DNA"/>
</dbReference>
<gene>
    <name evidence="1" type="ORF">HanXRQr2_Chr13g0586531</name>
</gene>
<dbReference type="Proteomes" id="UP000215914">
    <property type="component" value="Unassembled WGS sequence"/>
</dbReference>
<evidence type="ECO:0000313" key="2">
    <source>
        <dbReference type="Proteomes" id="UP000215914"/>
    </source>
</evidence>
<reference evidence="1" key="1">
    <citation type="journal article" date="2017" name="Nature">
        <title>The sunflower genome provides insights into oil metabolism, flowering and Asterid evolution.</title>
        <authorList>
            <person name="Badouin H."/>
            <person name="Gouzy J."/>
            <person name="Grassa C.J."/>
            <person name="Murat F."/>
            <person name="Staton S.E."/>
            <person name="Cottret L."/>
            <person name="Lelandais-Briere C."/>
            <person name="Owens G.L."/>
            <person name="Carrere S."/>
            <person name="Mayjonade B."/>
            <person name="Legrand L."/>
            <person name="Gill N."/>
            <person name="Kane N.C."/>
            <person name="Bowers J.E."/>
            <person name="Hubner S."/>
            <person name="Bellec A."/>
            <person name="Berard A."/>
            <person name="Berges H."/>
            <person name="Blanchet N."/>
            <person name="Boniface M.C."/>
            <person name="Brunel D."/>
            <person name="Catrice O."/>
            <person name="Chaidir N."/>
            <person name="Claudel C."/>
            <person name="Donnadieu C."/>
            <person name="Faraut T."/>
            <person name="Fievet G."/>
            <person name="Helmstetter N."/>
            <person name="King M."/>
            <person name="Knapp S.J."/>
            <person name="Lai Z."/>
            <person name="Le Paslier M.C."/>
            <person name="Lippi Y."/>
            <person name="Lorenzon L."/>
            <person name="Mandel J.R."/>
            <person name="Marage G."/>
            <person name="Marchand G."/>
            <person name="Marquand E."/>
            <person name="Bret-Mestries E."/>
            <person name="Morien E."/>
            <person name="Nambeesan S."/>
            <person name="Nguyen T."/>
            <person name="Pegot-Espagnet P."/>
            <person name="Pouilly N."/>
            <person name="Raftis F."/>
            <person name="Sallet E."/>
            <person name="Schiex T."/>
            <person name="Thomas J."/>
            <person name="Vandecasteele C."/>
            <person name="Vares D."/>
            <person name="Vear F."/>
            <person name="Vautrin S."/>
            <person name="Crespi M."/>
            <person name="Mangin B."/>
            <person name="Burke J.M."/>
            <person name="Salse J."/>
            <person name="Munos S."/>
            <person name="Vincourt P."/>
            <person name="Rieseberg L.H."/>
            <person name="Langlade N.B."/>
        </authorList>
    </citation>
    <scope>NUCLEOTIDE SEQUENCE</scope>
    <source>
        <tissue evidence="1">Leaves</tissue>
    </source>
</reference>
<protein>
    <submittedName>
        <fullName evidence="1">Uncharacterized protein</fullName>
    </submittedName>
</protein>
<name>A0A9K3HAR6_HELAN</name>
<comment type="caution">
    <text evidence="1">The sequence shown here is derived from an EMBL/GenBank/DDBJ whole genome shotgun (WGS) entry which is preliminary data.</text>
</comment>
<reference evidence="1" key="2">
    <citation type="submission" date="2020-06" db="EMBL/GenBank/DDBJ databases">
        <title>Helianthus annuus Genome sequencing and assembly Release 2.</title>
        <authorList>
            <person name="Gouzy J."/>
            <person name="Langlade N."/>
            <person name="Munos S."/>
        </authorList>
    </citation>
    <scope>NUCLEOTIDE SEQUENCE</scope>
    <source>
        <tissue evidence="1">Leaves</tissue>
    </source>
</reference>
<dbReference type="Gramene" id="mRNA:HanXRQr2_Chr13g0586531">
    <property type="protein sequence ID" value="mRNA:HanXRQr2_Chr13g0586531"/>
    <property type="gene ID" value="HanXRQr2_Chr13g0586531"/>
</dbReference>
<sequence>MPYISKQVLHCCYQTGTQDFGLFELVKKQRRLEINSVETDGVLHQPTADSLVFCLGVRSLGVIPVPLIFVLTSCHY</sequence>
<accession>A0A9K3HAR6</accession>